<keyword evidence="2" id="KW-1185">Reference proteome</keyword>
<reference evidence="1" key="2">
    <citation type="submission" date="2020-09" db="EMBL/GenBank/DDBJ databases">
        <authorList>
            <person name="Sun Q."/>
            <person name="Zhou Y."/>
        </authorList>
    </citation>
    <scope>NUCLEOTIDE SEQUENCE</scope>
    <source>
        <strain evidence="1">CGMCC 4.7308</strain>
    </source>
</reference>
<evidence type="ECO:0000313" key="2">
    <source>
        <dbReference type="Proteomes" id="UP000655208"/>
    </source>
</evidence>
<protein>
    <recommendedName>
        <fullName evidence="3">DUF2384 domain-containing protein</fullName>
    </recommendedName>
</protein>
<sequence>MATSSPARPDLRSYERTVRLDTSELVKELREALGAKLVAFLGGVRETRAVRQWADGERNIQDRAVEQRLRIAHQAAAMILVKDSPRVAQAWFQGLNPHLEDRSPARILRDGDLEVAGPQVLAAARAFAATG</sequence>
<comment type="caution">
    <text evidence="1">The sequence shown here is derived from an EMBL/GenBank/DDBJ whole genome shotgun (WGS) entry which is preliminary data.</text>
</comment>
<dbReference type="Proteomes" id="UP000655208">
    <property type="component" value="Unassembled WGS sequence"/>
</dbReference>
<dbReference type="AlphaFoldDB" id="A0A917T5A3"/>
<accession>A0A917T5A3</accession>
<evidence type="ECO:0008006" key="3">
    <source>
        <dbReference type="Google" id="ProtNLM"/>
    </source>
</evidence>
<evidence type="ECO:0000313" key="1">
    <source>
        <dbReference type="EMBL" id="GGM10000.1"/>
    </source>
</evidence>
<organism evidence="1 2">
    <name type="scientific">Nakamurella endophytica</name>
    <dbReference type="NCBI Taxonomy" id="1748367"/>
    <lineage>
        <taxon>Bacteria</taxon>
        <taxon>Bacillati</taxon>
        <taxon>Actinomycetota</taxon>
        <taxon>Actinomycetes</taxon>
        <taxon>Nakamurellales</taxon>
        <taxon>Nakamurellaceae</taxon>
        <taxon>Nakamurella</taxon>
    </lineage>
</organism>
<dbReference type="RefSeq" id="WP_188943293.1">
    <property type="nucleotide sequence ID" value="NZ_BMNA01000007.1"/>
</dbReference>
<gene>
    <name evidence="1" type="ORF">GCM10011594_32410</name>
</gene>
<reference evidence="1" key="1">
    <citation type="journal article" date="2014" name="Int. J. Syst. Evol. Microbiol.">
        <title>Complete genome sequence of Corynebacterium casei LMG S-19264T (=DSM 44701T), isolated from a smear-ripened cheese.</title>
        <authorList>
            <consortium name="US DOE Joint Genome Institute (JGI-PGF)"/>
            <person name="Walter F."/>
            <person name="Albersmeier A."/>
            <person name="Kalinowski J."/>
            <person name="Ruckert C."/>
        </authorList>
    </citation>
    <scope>NUCLEOTIDE SEQUENCE</scope>
    <source>
        <strain evidence="1">CGMCC 4.7308</strain>
    </source>
</reference>
<name>A0A917T5A3_9ACTN</name>
<dbReference type="EMBL" id="BMNA01000007">
    <property type="protein sequence ID" value="GGM10000.1"/>
    <property type="molecule type" value="Genomic_DNA"/>
</dbReference>
<proteinExistence type="predicted"/>